<evidence type="ECO:0000313" key="11">
    <source>
        <dbReference type="Proteomes" id="UP000029964"/>
    </source>
</evidence>
<gene>
    <name evidence="10" type="ORF">ACRE_061130</name>
</gene>
<evidence type="ECO:0000256" key="8">
    <source>
        <dbReference type="SAM" id="SignalP"/>
    </source>
</evidence>
<dbReference type="PANTHER" id="PTHR11705">
    <property type="entry name" value="PROTEASE FAMILY M14 CARBOXYPEPTIDASE A,B"/>
    <property type="match status" value="1"/>
</dbReference>
<dbReference type="Gene3D" id="3.40.630.10">
    <property type="entry name" value="Zn peptidases"/>
    <property type="match status" value="1"/>
</dbReference>
<dbReference type="OrthoDB" id="3626597at2759"/>
<keyword evidence="6" id="KW-0482">Metalloprotease</keyword>
<keyword evidence="10" id="KW-0121">Carboxypeptidase</keyword>
<dbReference type="STRING" id="857340.A0A086T1B4"/>
<evidence type="ECO:0000256" key="5">
    <source>
        <dbReference type="ARBA" id="ARBA00022833"/>
    </source>
</evidence>
<feature type="domain" description="Peptidase M14" evidence="9">
    <location>
        <begin position="80"/>
        <end position="440"/>
    </location>
</feature>
<evidence type="ECO:0000259" key="9">
    <source>
        <dbReference type="PROSITE" id="PS52035"/>
    </source>
</evidence>
<accession>A0A086T1B4</accession>
<dbReference type="PANTHER" id="PTHR11705:SF143">
    <property type="entry name" value="SLL0236 PROTEIN"/>
    <property type="match status" value="1"/>
</dbReference>
<feature type="chain" id="PRO_5001815310" evidence="8">
    <location>
        <begin position="20"/>
        <end position="452"/>
    </location>
</feature>
<dbReference type="SUPFAM" id="SSF53187">
    <property type="entry name" value="Zn-dependent exopeptidases"/>
    <property type="match status" value="1"/>
</dbReference>
<dbReference type="EMBL" id="JPKY01000076">
    <property type="protein sequence ID" value="KFH43146.1"/>
    <property type="molecule type" value="Genomic_DNA"/>
</dbReference>
<evidence type="ECO:0000256" key="4">
    <source>
        <dbReference type="ARBA" id="ARBA00022801"/>
    </source>
</evidence>
<name>A0A086T1B4_HAPC1</name>
<dbReference type="GO" id="GO:0008270">
    <property type="term" value="F:zinc ion binding"/>
    <property type="evidence" value="ECO:0007669"/>
    <property type="project" value="InterPro"/>
</dbReference>
<keyword evidence="11" id="KW-1185">Reference proteome</keyword>
<dbReference type="Pfam" id="PF00246">
    <property type="entry name" value="Peptidase_M14"/>
    <property type="match status" value="1"/>
</dbReference>
<comment type="similarity">
    <text evidence="2 7">Belongs to the peptidase M14 family.</text>
</comment>
<feature type="active site" description="Proton donor/acceptor" evidence="7">
    <location>
        <position position="402"/>
    </location>
</feature>
<keyword evidence="4" id="KW-0378">Hydrolase</keyword>
<feature type="signal peptide" evidence="8">
    <location>
        <begin position="1"/>
        <end position="19"/>
    </location>
</feature>
<protein>
    <submittedName>
        <fullName evidence="10">Zinc carboxypeptidase A-like protein</fullName>
    </submittedName>
</protein>
<evidence type="ECO:0000256" key="1">
    <source>
        <dbReference type="ARBA" id="ARBA00001947"/>
    </source>
</evidence>
<evidence type="ECO:0000256" key="2">
    <source>
        <dbReference type="ARBA" id="ARBA00005988"/>
    </source>
</evidence>
<evidence type="ECO:0000256" key="7">
    <source>
        <dbReference type="PROSITE-ProRule" id="PRU01379"/>
    </source>
</evidence>
<evidence type="ECO:0000256" key="3">
    <source>
        <dbReference type="ARBA" id="ARBA00022670"/>
    </source>
</evidence>
<dbReference type="Proteomes" id="UP000029964">
    <property type="component" value="Unassembled WGS sequence"/>
</dbReference>
<dbReference type="HOGENOM" id="CLU_018931_0_0_1"/>
<dbReference type="PROSITE" id="PS52035">
    <property type="entry name" value="PEPTIDASE_M14"/>
    <property type="match status" value="1"/>
</dbReference>
<dbReference type="SMART" id="SM00631">
    <property type="entry name" value="Zn_pept"/>
    <property type="match status" value="1"/>
</dbReference>
<dbReference type="InterPro" id="IPR000834">
    <property type="entry name" value="Peptidase_M14"/>
</dbReference>
<evidence type="ECO:0000256" key="6">
    <source>
        <dbReference type="ARBA" id="ARBA00023049"/>
    </source>
</evidence>
<proteinExistence type="inferred from homology"/>
<keyword evidence="8" id="KW-0732">Signal</keyword>
<evidence type="ECO:0000313" key="10">
    <source>
        <dbReference type="EMBL" id="KFH43146.1"/>
    </source>
</evidence>
<organism evidence="10 11">
    <name type="scientific">Hapsidospora chrysogenum (strain ATCC 11550 / CBS 779.69 / DSM 880 / IAM 14645 / JCM 23072 / IMI 49137)</name>
    <name type="common">Acremonium chrysogenum</name>
    <dbReference type="NCBI Taxonomy" id="857340"/>
    <lineage>
        <taxon>Eukaryota</taxon>
        <taxon>Fungi</taxon>
        <taxon>Dikarya</taxon>
        <taxon>Ascomycota</taxon>
        <taxon>Pezizomycotina</taxon>
        <taxon>Sordariomycetes</taxon>
        <taxon>Hypocreomycetidae</taxon>
        <taxon>Hypocreales</taxon>
        <taxon>Bionectriaceae</taxon>
        <taxon>Hapsidospora</taxon>
    </lineage>
</organism>
<dbReference type="AlphaFoldDB" id="A0A086T1B4"/>
<comment type="caution">
    <text evidence="10">The sequence shown here is derived from an EMBL/GenBank/DDBJ whole genome shotgun (WGS) entry which is preliminary data.</text>
</comment>
<comment type="cofactor">
    <cofactor evidence="1">
        <name>Zn(2+)</name>
        <dbReference type="ChEBI" id="CHEBI:29105"/>
    </cofactor>
</comment>
<keyword evidence="3" id="KW-0645">Protease</keyword>
<dbReference type="PRINTS" id="PR00765">
    <property type="entry name" value="CRBOXYPTASEA"/>
</dbReference>
<dbReference type="GO" id="GO:0006508">
    <property type="term" value="P:proteolysis"/>
    <property type="evidence" value="ECO:0007669"/>
    <property type="project" value="UniProtKB-KW"/>
</dbReference>
<reference evidence="11" key="1">
    <citation type="journal article" date="2014" name="Genome Announc.">
        <title>Genome sequence and annotation of Acremonium chrysogenum, producer of the beta-lactam antibiotic cephalosporin C.</title>
        <authorList>
            <person name="Terfehr D."/>
            <person name="Dahlmann T.A."/>
            <person name="Specht T."/>
            <person name="Zadra I."/>
            <person name="Kuernsteiner H."/>
            <person name="Kueck U."/>
        </authorList>
    </citation>
    <scope>NUCLEOTIDE SEQUENCE [LARGE SCALE GENOMIC DNA]</scope>
    <source>
        <strain evidence="11">ATCC 11550 / CBS 779.69 / DSM 880 / IAM 14645 / JCM 23072 / IMI 49137</strain>
    </source>
</reference>
<keyword evidence="5" id="KW-0862">Zinc</keyword>
<dbReference type="GO" id="GO:0004181">
    <property type="term" value="F:metallocarboxypeptidase activity"/>
    <property type="evidence" value="ECO:0007669"/>
    <property type="project" value="InterPro"/>
</dbReference>
<sequence length="452" mass="48798">MTLLNTIVTLGLAAGSVNGCLLPREIEAERHAALTGTRPPRAVPERRQSSNAFPIGTGNRFSDNSTVPVGLGVEDRDLESILNVEEVGSALRALKRGYSDQVELFEPPFKTFEGRTLPGAVVGDDPKVFIMSGIHARERGGPDNVIYFLADLLAARAEGTGVSYGGQNYTAEDVETALGAGVVVLPLTNPDGVAYDQKTDSCWRKNRNTESASGSDGRDVGIDLNRNYDFVWDFEKAFNMEYADPASNDPAAETFCGTSAASEPETQAVVWALDKYPGITWFMDLHSFAASLLYGWGDDDVGTKDPKQNFVNSKFDGKRGATGEDPPDSEYKEYLTAEDLKIEEDGTSKMIQAMSAAGNVEYDAYPAVGLYPTSGASNDYAMGRYYGKLACGASRMFGLTLEFGAESSADPSCPFYPNDEEYHNSVRQVGAGFMEMMLLAAGPAGDRVYLEC</sequence>